<dbReference type="GO" id="GO:0046872">
    <property type="term" value="F:metal ion binding"/>
    <property type="evidence" value="ECO:0007669"/>
    <property type="project" value="UniProtKB-KW"/>
</dbReference>
<dbReference type="InterPro" id="IPR020560">
    <property type="entry name" value="PRibGlycinamide_synth_C-dom"/>
</dbReference>
<evidence type="ECO:0000256" key="4">
    <source>
        <dbReference type="ARBA" id="ARBA00013255"/>
    </source>
</evidence>
<comment type="cofactor">
    <cofactor evidence="2">
        <name>Mg(2+)</name>
        <dbReference type="ChEBI" id="CHEBI:18420"/>
    </cofactor>
</comment>
<dbReference type="InterPro" id="IPR013815">
    <property type="entry name" value="ATP_grasp_subdomain_1"/>
</dbReference>
<dbReference type="FunFam" id="3.90.600.10:FF:000001">
    <property type="entry name" value="Trifunctional purine biosynthetic protein adenosine-3"/>
    <property type="match status" value="1"/>
</dbReference>
<evidence type="ECO:0000256" key="10">
    <source>
        <dbReference type="ARBA" id="ARBA00023211"/>
    </source>
</evidence>
<dbReference type="RefSeq" id="WP_132075275.1">
    <property type="nucleotide sequence ID" value="NZ_SLUI01000002.1"/>
</dbReference>
<dbReference type="Gene3D" id="3.30.470.20">
    <property type="entry name" value="ATP-grasp fold, B domain"/>
    <property type="match status" value="1"/>
</dbReference>
<dbReference type="PANTHER" id="PTHR43472:SF1">
    <property type="entry name" value="PHOSPHORIBOSYLAMINE--GLYCINE LIGASE, CHLOROPLASTIC"/>
    <property type="match status" value="1"/>
</dbReference>
<evidence type="ECO:0000256" key="9">
    <source>
        <dbReference type="ARBA" id="ARBA00022840"/>
    </source>
</evidence>
<dbReference type="GO" id="GO:0009113">
    <property type="term" value="P:purine nucleobase biosynthetic process"/>
    <property type="evidence" value="ECO:0007669"/>
    <property type="project" value="InterPro"/>
</dbReference>
<evidence type="ECO:0000259" key="16">
    <source>
        <dbReference type="PROSITE" id="PS50975"/>
    </source>
</evidence>
<evidence type="ECO:0000256" key="2">
    <source>
        <dbReference type="ARBA" id="ARBA00001946"/>
    </source>
</evidence>
<evidence type="ECO:0000256" key="13">
    <source>
        <dbReference type="ARBA" id="ARBA00042864"/>
    </source>
</evidence>
<gene>
    <name evidence="14" type="primary">purD</name>
    <name evidence="17" type="ORF">EV210_10265</name>
</gene>
<dbReference type="InterPro" id="IPR020559">
    <property type="entry name" value="PRibGlycinamide_synth_CS"/>
</dbReference>
<dbReference type="SUPFAM" id="SSF51246">
    <property type="entry name" value="Rudiment single hybrid motif"/>
    <property type="match status" value="1"/>
</dbReference>
<reference evidence="17 18" key="1">
    <citation type="submission" date="2019-03" db="EMBL/GenBank/DDBJ databases">
        <title>Genomic Encyclopedia of Type Strains, Phase IV (KMG-IV): sequencing the most valuable type-strain genomes for metagenomic binning, comparative biology and taxonomic classification.</title>
        <authorList>
            <person name="Goeker M."/>
        </authorList>
    </citation>
    <scope>NUCLEOTIDE SEQUENCE [LARGE SCALE GENOMIC DNA]</scope>
    <source>
        <strain evidence="17 18">DSM 15969</strain>
    </source>
</reference>
<dbReference type="PROSITE" id="PS00184">
    <property type="entry name" value="GARS"/>
    <property type="match status" value="1"/>
</dbReference>
<dbReference type="Gene3D" id="3.90.600.10">
    <property type="entry name" value="Phosphoribosylglycinamide synthetase, C-terminal domain"/>
    <property type="match status" value="1"/>
</dbReference>
<feature type="domain" description="ATP-grasp" evidence="16">
    <location>
        <begin position="107"/>
        <end position="313"/>
    </location>
</feature>
<dbReference type="Gene3D" id="3.40.50.20">
    <property type="match status" value="1"/>
</dbReference>
<dbReference type="GO" id="GO:0005524">
    <property type="term" value="F:ATP binding"/>
    <property type="evidence" value="ECO:0007669"/>
    <property type="project" value="UniProtKB-UniRule"/>
</dbReference>
<dbReference type="Pfam" id="PF01071">
    <property type="entry name" value="GARS_A"/>
    <property type="match status" value="1"/>
</dbReference>
<comment type="similarity">
    <text evidence="11 14">Belongs to the GARS family.</text>
</comment>
<name>A0A4R1Q4G0_9FIRM</name>
<dbReference type="UniPathway" id="UPA00074">
    <property type="reaction ID" value="UER00125"/>
</dbReference>
<organism evidence="17 18">
    <name type="scientific">Anaerospora hongkongensis</name>
    <dbReference type="NCBI Taxonomy" id="244830"/>
    <lineage>
        <taxon>Bacteria</taxon>
        <taxon>Bacillati</taxon>
        <taxon>Bacillota</taxon>
        <taxon>Negativicutes</taxon>
        <taxon>Selenomonadales</taxon>
        <taxon>Sporomusaceae</taxon>
        <taxon>Anaerospora</taxon>
    </lineage>
</organism>
<dbReference type="SMART" id="SM01209">
    <property type="entry name" value="GARS_A"/>
    <property type="match status" value="1"/>
</dbReference>
<dbReference type="Gene3D" id="3.30.1490.20">
    <property type="entry name" value="ATP-grasp fold, A domain"/>
    <property type="match status" value="1"/>
</dbReference>
<dbReference type="GO" id="GO:0004637">
    <property type="term" value="F:phosphoribosylamine-glycine ligase activity"/>
    <property type="evidence" value="ECO:0007669"/>
    <property type="project" value="UniProtKB-UniRule"/>
</dbReference>
<dbReference type="SMART" id="SM01210">
    <property type="entry name" value="GARS_C"/>
    <property type="match status" value="1"/>
</dbReference>
<comment type="caution">
    <text evidence="17">The sequence shown here is derived from an EMBL/GenBank/DDBJ whole genome shotgun (WGS) entry which is preliminary data.</text>
</comment>
<dbReference type="NCBIfam" id="TIGR00877">
    <property type="entry name" value="purD"/>
    <property type="match status" value="1"/>
</dbReference>
<evidence type="ECO:0000256" key="12">
    <source>
        <dbReference type="ARBA" id="ARBA00042242"/>
    </source>
</evidence>
<dbReference type="InterPro" id="IPR020561">
    <property type="entry name" value="PRibGlycinamid_synth_ATP-grasp"/>
</dbReference>
<keyword evidence="5 14" id="KW-0436">Ligase</keyword>
<evidence type="ECO:0000256" key="8">
    <source>
        <dbReference type="ARBA" id="ARBA00022755"/>
    </source>
</evidence>
<accession>A0A4R1Q4G0</accession>
<dbReference type="InterPro" id="IPR020562">
    <property type="entry name" value="PRibGlycinamide_synth_N"/>
</dbReference>
<dbReference type="InterPro" id="IPR037123">
    <property type="entry name" value="PRibGlycinamide_synth_C_sf"/>
</dbReference>
<keyword evidence="8 14" id="KW-0658">Purine biosynthesis</keyword>
<dbReference type="FunFam" id="3.30.470.20:FF:000018">
    <property type="entry name" value="Trifunctional purine biosynthetic protein adenosine-3"/>
    <property type="match status" value="1"/>
</dbReference>
<dbReference type="PANTHER" id="PTHR43472">
    <property type="entry name" value="PHOSPHORIBOSYLAMINE--GLYCINE LIGASE"/>
    <property type="match status" value="1"/>
</dbReference>
<dbReference type="AlphaFoldDB" id="A0A4R1Q4G0"/>
<sequence length="422" mass="44619">MRILVIGGGGREHALVWKLSQSPEVEEIYCIPGNPGIAALAHCVDMDITDNAALARFAREQNIGLTVVGPEIPLVNGICDTFARLGLAVFGPSQAAAQIEGSKTFAKDLMQKYGIPSARYATFTSAEEAKAYIREQGAPIVVKADGLAAGKGVVVALSVDEAVAAVDTMMTERIFGDAGTVLVIEEFMEGEEASLLAFTDGYTVVPMVAAQDHKRIFDNDEGPNTGGMGTYAPAPVVTEALKQQIVREVLQPAVEAMRKEGCLYKGCLYAGLMITAEGPKVVEFNARFGDPETQVVLPLLKTDLLTVLLACVNGTLADTAIEWAEEAAVCVVLAAGGYPGWYQKGHVISGLEHAEQQGALVFHAGTATDKGSVVTAGGRVLGVTAVSGSIAAAVDKVYGAIPEIQFSEMHYRRDIAHRALRR</sequence>
<dbReference type="InterPro" id="IPR011054">
    <property type="entry name" value="Rudment_hybrid_motif"/>
</dbReference>
<keyword evidence="18" id="KW-1185">Reference proteome</keyword>
<dbReference type="Pfam" id="PF02843">
    <property type="entry name" value="GARS_C"/>
    <property type="match status" value="1"/>
</dbReference>
<dbReference type="PROSITE" id="PS50975">
    <property type="entry name" value="ATP_GRASP"/>
    <property type="match status" value="1"/>
</dbReference>
<evidence type="ECO:0000256" key="11">
    <source>
        <dbReference type="ARBA" id="ARBA00038345"/>
    </source>
</evidence>
<evidence type="ECO:0000256" key="7">
    <source>
        <dbReference type="ARBA" id="ARBA00022741"/>
    </source>
</evidence>
<evidence type="ECO:0000256" key="5">
    <source>
        <dbReference type="ARBA" id="ARBA00022598"/>
    </source>
</evidence>
<evidence type="ECO:0000256" key="14">
    <source>
        <dbReference type="HAMAP-Rule" id="MF_00138"/>
    </source>
</evidence>
<keyword evidence="7 15" id="KW-0547">Nucleotide-binding</keyword>
<dbReference type="SUPFAM" id="SSF52440">
    <property type="entry name" value="PreATP-grasp domain"/>
    <property type="match status" value="1"/>
</dbReference>
<dbReference type="InterPro" id="IPR000115">
    <property type="entry name" value="PRibGlycinamide_synth"/>
</dbReference>
<evidence type="ECO:0000256" key="3">
    <source>
        <dbReference type="ARBA" id="ARBA00005174"/>
    </source>
</evidence>
<dbReference type="EMBL" id="SLUI01000002">
    <property type="protein sequence ID" value="TCL39157.1"/>
    <property type="molecule type" value="Genomic_DNA"/>
</dbReference>
<dbReference type="SUPFAM" id="SSF56059">
    <property type="entry name" value="Glutathione synthetase ATP-binding domain-like"/>
    <property type="match status" value="1"/>
</dbReference>
<dbReference type="Proteomes" id="UP000295063">
    <property type="component" value="Unassembled WGS sequence"/>
</dbReference>
<keyword evidence="9 15" id="KW-0067">ATP-binding</keyword>
<proteinExistence type="inferred from homology"/>
<protein>
    <recommendedName>
        <fullName evidence="4 14">Phosphoribosylamine--glycine ligase</fullName>
        <ecNumber evidence="4 14">6.3.4.13</ecNumber>
    </recommendedName>
    <alternativeName>
        <fullName evidence="14">GARS</fullName>
    </alternativeName>
    <alternativeName>
        <fullName evidence="12 14">Glycinamide ribonucleotide synthetase</fullName>
    </alternativeName>
    <alternativeName>
        <fullName evidence="13 14">Phosphoribosylglycinamide synthetase</fullName>
    </alternativeName>
</protein>
<comment type="catalytic activity">
    <reaction evidence="14">
        <text>5-phospho-beta-D-ribosylamine + glycine + ATP = N(1)-(5-phospho-beta-D-ribosyl)glycinamide + ADP + phosphate + H(+)</text>
        <dbReference type="Rhea" id="RHEA:17453"/>
        <dbReference type="ChEBI" id="CHEBI:15378"/>
        <dbReference type="ChEBI" id="CHEBI:30616"/>
        <dbReference type="ChEBI" id="CHEBI:43474"/>
        <dbReference type="ChEBI" id="CHEBI:57305"/>
        <dbReference type="ChEBI" id="CHEBI:58681"/>
        <dbReference type="ChEBI" id="CHEBI:143788"/>
        <dbReference type="ChEBI" id="CHEBI:456216"/>
        <dbReference type="EC" id="6.3.4.13"/>
    </reaction>
</comment>
<evidence type="ECO:0000313" key="18">
    <source>
        <dbReference type="Proteomes" id="UP000295063"/>
    </source>
</evidence>
<dbReference type="InterPro" id="IPR016185">
    <property type="entry name" value="PreATP-grasp_dom_sf"/>
</dbReference>
<dbReference type="EC" id="6.3.4.13" evidence="4 14"/>
<dbReference type="HAMAP" id="MF_00138">
    <property type="entry name" value="GARS"/>
    <property type="match status" value="1"/>
</dbReference>
<dbReference type="FunFam" id="3.30.1490.20:FF:000006">
    <property type="entry name" value="phosphoribosylamine--glycine ligase, chloroplastic-like"/>
    <property type="match status" value="1"/>
</dbReference>
<evidence type="ECO:0000256" key="6">
    <source>
        <dbReference type="ARBA" id="ARBA00022723"/>
    </source>
</evidence>
<evidence type="ECO:0000313" key="17">
    <source>
        <dbReference type="EMBL" id="TCL39157.1"/>
    </source>
</evidence>
<keyword evidence="6" id="KW-0479">Metal-binding</keyword>
<dbReference type="FunFam" id="3.40.50.20:FF:000006">
    <property type="entry name" value="Phosphoribosylamine--glycine ligase, chloroplastic"/>
    <property type="match status" value="1"/>
</dbReference>
<comment type="cofactor">
    <cofactor evidence="1">
        <name>Mn(2+)</name>
        <dbReference type="ChEBI" id="CHEBI:29035"/>
    </cofactor>
</comment>
<keyword evidence="10" id="KW-0464">Manganese</keyword>
<dbReference type="InterPro" id="IPR011761">
    <property type="entry name" value="ATP-grasp"/>
</dbReference>
<dbReference type="Pfam" id="PF02844">
    <property type="entry name" value="GARS_N"/>
    <property type="match status" value="1"/>
</dbReference>
<dbReference type="OrthoDB" id="9807240at2"/>
<dbReference type="GO" id="GO:0006189">
    <property type="term" value="P:'de novo' IMP biosynthetic process"/>
    <property type="evidence" value="ECO:0007669"/>
    <property type="project" value="UniProtKB-UniRule"/>
</dbReference>
<evidence type="ECO:0000256" key="1">
    <source>
        <dbReference type="ARBA" id="ARBA00001936"/>
    </source>
</evidence>
<evidence type="ECO:0000256" key="15">
    <source>
        <dbReference type="PROSITE-ProRule" id="PRU00409"/>
    </source>
</evidence>
<comment type="pathway">
    <text evidence="3 14">Purine metabolism; IMP biosynthesis via de novo pathway; N(1)-(5-phospho-D-ribosyl)glycinamide from 5-phospho-alpha-D-ribose 1-diphosphate: step 2/2.</text>
</comment>